<dbReference type="Pfam" id="PF05175">
    <property type="entry name" value="MTS"/>
    <property type="match status" value="1"/>
</dbReference>
<dbReference type="InterPro" id="IPR007848">
    <property type="entry name" value="Small_mtfrase_dom"/>
</dbReference>
<dbReference type="EC" id="2.1.1.297" evidence="1"/>
<name>A0A2S7KTL5_9FLAO</name>
<dbReference type="PROSITE" id="PS00092">
    <property type="entry name" value="N6_MTASE"/>
    <property type="match status" value="1"/>
</dbReference>
<gene>
    <name evidence="8" type="ORF">BST85_03195</name>
</gene>
<dbReference type="CDD" id="cd02440">
    <property type="entry name" value="AdoMet_MTases"/>
    <property type="match status" value="1"/>
</dbReference>
<feature type="domain" description="Release factor glutamine methyltransferase N-terminal" evidence="7">
    <location>
        <begin position="29"/>
        <end position="76"/>
    </location>
</feature>
<dbReference type="InterPro" id="IPR019874">
    <property type="entry name" value="RF_methyltr_PrmC"/>
</dbReference>
<accession>A0A2S7KTL5</accession>
<comment type="catalytic activity">
    <reaction evidence="5">
        <text>L-glutaminyl-[peptide chain release factor] + S-adenosyl-L-methionine = N(5)-methyl-L-glutaminyl-[peptide chain release factor] + S-adenosyl-L-homocysteine + H(+)</text>
        <dbReference type="Rhea" id="RHEA:42896"/>
        <dbReference type="Rhea" id="RHEA-COMP:10271"/>
        <dbReference type="Rhea" id="RHEA-COMP:10272"/>
        <dbReference type="ChEBI" id="CHEBI:15378"/>
        <dbReference type="ChEBI" id="CHEBI:30011"/>
        <dbReference type="ChEBI" id="CHEBI:57856"/>
        <dbReference type="ChEBI" id="CHEBI:59789"/>
        <dbReference type="ChEBI" id="CHEBI:61891"/>
        <dbReference type="EC" id="2.1.1.297"/>
    </reaction>
</comment>
<evidence type="ECO:0000256" key="2">
    <source>
        <dbReference type="ARBA" id="ARBA00022603"/>
    </source>
</evidence>
<dbReference type="InterPro" id="IPR004556">
    <property type="entry name" value="HemK-like"/>
</dbReference>
<evidence type="ECO:0000256" key="1">
    <source>
        <dbReference type="ARBA" id="ARBA00012771"/>
    </source>
</evidence>
<proteinExistence type="predicted"/>
<comment type="caution">
    <text evidence="8">The sequence shown here is derived from an EMBL/GenBank/DDBJ whole genome shotgun (WGS) entry which is preliminary data.</text>
</comment>
<dbReference type="Proteomes" id="UP000239800">
    <property type="component" value="Unassembled WGS sequence"/>
</dbReference>
<organism evidence="8 9">
    <name type="scientific">Aureitalea marina</name>
    <dbReference type="NCBI Taxonomy" id="930804"/>
    <lineage>
        <taxon>Bacteria</taxon>
        <taxon>Pseudomonadati</taxon>
        <taxon>Bacteroidota</taxon>
        <taxon>Flavobacteriia</taxon>
        <taxon>Flavobacteriales</taxon>
        <taxon>Flavobacteriaceae</taxon>
        <taxon>Aureitalea</taxon>
    </lineage>
</organism>
<dbReference type="PANTHER" id="PTHR18895:SF74">
    <property type="entry name" value="MTRF1L RELEASE FACTOR GLUTAMINE METHYLTRANSFERASE"/>
    <property type="match status" value="1"/>
</dbReference>
<keyword evidence="2 8" id="KW-0489">Methyltransferase</keyword>
<keyword evidence="4" id="KW-0949">S-adenosyl-L-methionine</keyword>
<dbReference type="SUPFAM" id="SSF53335">
    <property type="entry name" value="S-adenosyl-L-methionine-dependent methyltransferases"/>
    <property type="match status" value="1"/>
</dbReference>
<evidence type="ECO:0000259" key="6">
    <source>
        <dbReference type="Pfam" id="PF05175"/>
    </source>
</evidence>
<evidence type="ECO:0000256" key="5">
    <source>
        <dbReference type="ARBA" id="ARBA00048391"/>
    </source>
</evidence>
<dbReference type="RefSeq" id="WP_104811941.1">
    <property type="nucleotide sequence ID" value="NZ_MQUB01000001.1"/>
</dbReference>
<dbReference type="Pfam" id="PF17827">
    <property type="entry name" value="PrmC_N"/>
    <property type="match status" value="1"/>
</dbReference>
<keyword evidence="9" id="KW-1185">Reference proteome</keyword>
<dbReference type="Gene3D" id="1.10.8.10">
    <property type="entry name" value="DNA helicase RuvA subunit, C-terminal domain"/>
    <property type="match status" value="1"/>
</dbReference>
<dbReference type="GO" id="GO:0003676">
    <property type="term" value="F:nucleic acid binding"/>
    <property type="evidence" value="ECO:0007669"/>
    <property type="project" value="InterPro"/>
</dbReference>
<dbReference type="InterPro" id="IPR029063">
    <property type="entry name" value="SAM-dependent_MTases_sf"/>
</dbReference>
<protein>
    <recommendedName>
        <fullName evidence="1">peptide chain release factor N(5)-glutamine methyltransferase</fullName>
        <ecNumber evidence="1">2.1.1.297</ecNumber>
    </recommendedName>
</protein>
<feature type="domain" description="Methyltransferase small" evidence="6">
    <location>
        <begin position="116"/>
        <end position="197"/>
    </location>
</feature>
<keyword evidence="3 8" id="KW-0808">Transferase</keyword>
<dbReference type="GO" id="GO:0032259">
    <property type="term" value="P:methylation"/>
    <property type="evidence" value="ECO:0007669"/>
    <property type="project" value="UniProtKB-KW"/>
</dbReference>
<dbReference type="PANTHER" id="PTHR18895">
    <property type="entry name" value="HEMK METHYLTRANSFERASE"/>
    <property type="match status" value="1"/>
</dbReference>
<sequence>MNNQQLRTQFISQRPDPMEGSEWEHLFYTLISDYAGLSRFQFVQQLNDETPVEVVHQVQIALQRLMDHEPIQYILGYTQFLDLTINVGPGVLIPRPETEEWVSMLISSESNSADDETIKVLEVGTGSGCIALSIKHHLAGAEVTALDLSLEALKIARGNAGKLGLNCEFLQMDFTKASPSGTFDVLVSNPPYVRRSEAQWMRPNVLEHEPDLALFVPDDDALLFYRHLAVKGRKLLNPGGRIYLEINEYLSVEVSELFEDQGYEQVQVHNDLFGKPRCLTAMF</sequence>
<evidence type="ECO:0000256" key="3">
    <source>
        <dbReference type="ARBA" id="ARBA00022679"/>
    </source>
</evidence>
<dbReference type="AlphaFoldDB" id="A0A2S7KTL5"/>
<dbReference type="InterPro" id="IPR050320">
    <property type="entry name" value="N5-glutamine_MTase"/>
</dbReference>
<dbReference type="OrthoDB" id="9800643at2"/>
<evidence type="ECO:0000313" key="9">
    <source>
        <dbReference type="Proteomes" id="UP000239800"/>
    </source>
</evidence>
<dbReference type="InterPro" id="IPR002052">
    <property type="entry name" value="DNA_methylase_N6_adenine_CS"/>
</dbReference>
<dbReference type="Gene3D" id="3.40.50.150">
    <property type="entry name" value="Vaccinia Virus protein VP39"/>
    <property type="match status" value="1"/>
</dbReference>
<reference evidence="8 9" key="1">
    <citation type="submission" date="2016-11" db="EMBL/GenBank/DDBJ databases">
        <title>Trade-off between light-utilization and light-protection in marine flavobacteria.</title>
        <authorList>
            <person name="Kumagai Y."/>
        </authorList>
    </citation>
    <scope>NUCLEOTIDE SEQUENCE [LARGE SCALE GENOMIC DNA]</scope>
    <source>
        <strain evidence="8 9">NBRC 107741</strain>
    </source>
</reference>
<dbReference type="NCBIfam" id="TIGR03534">
    <property type="entry name" value="RF_mod_PrmC"/>
    <property type="match status" value="1"/>
</dbReference>
<dbReference type="EMBL" id="MQUB01000001">
    <property type="protein sequence ID" value="PQB05936.1"/>
    <property type="molecule type" value="Genomic_DNA"/>
</dbReference>
<dbReference type="NCBIfam" id="TIGR00536">
    <property type="entry name" value="hemK_fam"/>
    <property type="match status" value="1"/>
</dbReference>
<evidence type="ECO:0000259" key="7">
    <source>
        <dbReference type="Pfam" id="PF17827"/>
    </source>
</evidence>
<evidence type="ECO:0000313" key="8">
    <source>
        <dbReference type="EMBL" id="PQB05936.1"/>
    </source>
</evidence>
<dbReference type="GO" id="GO:0102559">
    <property type="term" value="F:peptide chain release factor N(5)-glutamine methyltransferase activity"/>
    <property type="evidence" value="ECO:0007669"/>
    <property type="project" value="UniProtKB-EC"/>
</dbReference>
<dbReference type="InterPro" id="IPR040758">
    <property type="entry name" value="PrmC_N"/>
</dbReference>
<evidence type="ECO:0000256" key="4">
    <source>
        <dbReference type="ARBA" id="ARBA00022691"/>
    </source>
</evidence>